<organism evidence="2 3">
    <name type="scientific">Roseateles aquatilis</name>
    <dbReference type="NCBI Taxonomy" id="431061"/>
    <lineage>
        <taxon>Bacteria</taxon>
        <taxon>Pseudomonadati</taxon>
        <taxon>Pseudomonadota</taxon>
        <taxon>Betaproteobacteria</taxon>
        <taxon>Burkholderiales</taxon>
        <taxon>Sphaerotilaceae</taxon>
        <taxon>Roseateles</taxon>
    </lineage>
</organism>
<name>A0A246IT50_9BURK</name>
<dbReference type="OrthoDB" id="9799173at2"/>
<dbReference type="InterPro" id="IPR025272">
    <property type="entry name" value="SocA_Panacea"/>
</dbReference>
<evidence type="ECO:0000313" key="3">
    <source>
        <dbReference type="Proteomes" id="UP000197468"/>
    </source>
</evidence>
<feature type="domain" description="Antitoxin SocA-like Panacea" evidence="1">
    <location>
        <begin position="27"/>
        <end position="125"/>
    </location>
</feature>
<dbReference type="Proteomes" id="UP000197468">
    <property type="component" value="Unassembled WGS sequence"/>
</dbReference>
<dbReference type="Pfam" id="PF13274">
    <property type="entry name" value="SocA_Panacea"/>
    <property type="match status" value="1"/>
</dbReference>
<evidence type="ECO:0000259" key="1">
    <source>
        <dbReference type="Pfam" id="PF13274"/>
    </source>
</evidence>
<keyword evidence="3" id="KW-1185">Reference proteome</keyword>
<accession>A0A246IT50</accession>
<evidence type="ECO:0000313" key="2">
    <source>
        <dbReference type="EMBL" id="OWQ83394.1"/>
    </source>
</evidence>
<dbReference type="AlphaFoldDB" id="A0A246IT50"/>
<proteinExistence type="predicted"/>
<dbReference type="RefSeq" id="WP_088388490.1">
    <property type="nucleotide sequence ID" value="NZ_NIOF01000021.1"/>
</dbReference>
<sequence length="159" mass="18427">MADINDVADYLIVKMDEGGAPPSIHKLNKLLYYVQGWCLAVHDRPMFDARFQAWVHGPINTDVFDRFTAWDRCLYSIVAREDVREGFAFDALADVDRRLVDDVLESYGMYSGTDLQDMTRAEPAWIKARGKLPRAARCDVELDETLMRDYFRGRREQRA</sequence>
<protein>
    <recommendedName>
        <fullName evidence="1">Antitoxin SocA-like Panacea domain-containing protein</fullName>
    </recommendedName>
</protein>
<reference evidence="2 3" key="1">
    <citation type="journal article" date="2008" name="Int. J. Syst. Evol. Microbiol.">
        <title>Description of Roseateles aquatilis sp. nov. and Roseateles terrae sp. nov., in the class Betaproteobacteria, and emended description of the genus Roseateles.</title>
        <authorList>
            <person name="Gomila M."/>
            <person name="Bowien B."/>
            <person name="Falsen E."/>
            <person name="Moore E.R."/>
            <person name="Lalucat J."/>
        </authorList>
    </citation>
    <scope>NUCLEOTIDE SEQUENCE [LARGE SCALE GENOMIC DNA]</scope>
    <source>
        <strain evidence="2 3">CCUG 48205</strain>
    </source>
</reference>
<comment type="caution">
    <text evidence="2">The sequence shown here is derived from an EMBL/GenBank/DDBJ whole genome shotgun (WGS) entry which is preliminary data.</text>
</comment>
<dbReference type="EMBL" id="NIOF01000021">
    <property type="protein sequence ID" value="OWQ83394.1"/>
    <property type="molecule type" value="Genomic_DNA"/>
</dbReference>
<gene>
    <name evidence="2" type="ORF">CDN99_26470</name>
</gene>